<proteinExistence type="predicted"/>
<evidence type="ECO:0000313" key="1">
    <source>
        <dbReference type="EMBL" id="CAP80475.1"/>
    </source>
</evidence>
<gene>
    <name evidence="1" type="ORF">Pc12g08480</name>
    <name evidence="1" type="ORF">PCH_Pc12g08480</name>
</gene>
<protein>
    <submittedName>
        <fullName evidence="1">Uncharacterized protein</fullName>
    </submittedName>
</protein>
<dbReference type="EMBL" id="AM920427">
    <property type="protein sequence ID" value="CAP80475.1"/>
    <property type="molecule type" value="Genomic_DNA"/>
</dbReference>
<keyword evidence="2" id="KW-1185">Reference proteome</keyword>
<name>B6GY95_PENRW</name>
<dbReference type="VEuPathDB" id="FungiDB:PCH_Pc12g08480"/>
<dbReference type="AlphaFoldDB" id="B6GY95"/>
<dbReference type="Proteomes" id="UP000000724">
    <property type="component" value="Contig Pc00c12"/>
</dbReference>
<reference evidence="1 2" key="1">
    <citation type="journal article" date="2008" name="Nat. Biotechnol.">
        <title>Genome sequencing and analysis of the filamentous fungus Penicillium chrysogenum.</title>
        <authorList>
            <person name="van den Berg M.A."/>
            <person name="Albang R."/>
            <person name="Albermann K."/>
            <person name="Badger J.H."/>
            <person name="Daran J.-M."/>
            <person name="Driessen A.J.M."/>
            <person name="Garcia-Estrada C."/>
            <person name="Fedorova N.D."/>
            <person name="Harris D.M."/>
            <person name="Heijne W.H.M."/>
            <person name="Joardar V.S."/>
            <person name="Kiel J.A.K.W."/>
            <person name="Kovalchuk A."/>
            <person name="Martin J.F."/>
            <person name="Nierman W.C."/>
            <person name="Nijland J.G."/>
            <person name="Pronk J.T."/>
            <person name="Roubos J.A."/>
            <person name="van der Klei I.J."/>
            <person name="van Peij N.N.M.E."/>
            <person name="Veenhuis M."/>
            <person name="von Doehren H."/>
            <person name="Wagner C."/>
            <person name="Wortman J.R."/>
            <person name="Bovenberg R.A.L."/>
        </authorList>
    </citation>
    <scope>NUCLEOTIDE SEQUENCE [LARGE SCALE GENOMIC DNA]</scope>
    <source>
        <strain evidence="2">ATCC 28089 / DSM 1075 / NRRL 1951 / Wisconsin 54-1255</strain>
    </source>
</reference>
<organism evidence="1 2">
    <name type="scientific">Penicillium rubens (strain ATCC 28089 / DSM 1075 / NRRL 1951 / Wisconsin 54-1255)</name>
    <name type="common">Penicillium chrysogenum</name>
    <dbReference type="NCBI Taxonomy" id="500485"/>
    <lineage>
        <taxon>Eukaryota</taxon>
        <taxon>Fungi</taxon>
        <taxon>Dikarya</taxon>
        <taxon>Ascomycota</taxon>
        <taxon>Pezizomycotina</taxon>
        <taxon>Eurotiomycetes</taxon>
        <taxon>Eurotiomycetidae</taxon>
        <taxon>Eurotiales</taxon>
        <taxon>Aspergillaceae</taxon>
        <taxon>Penicillium</taxon>
        <taxon>Penicillium chrysogenum species complex</taxon>
    </lineage>
</organism>
<sequence>MSLNDAWEGDVVLSGHPSNRQRRCCRGVRACAVSGLTREQTGQDIRLKPLLIHQFPKSRQGWGGGGGDHSLRFVHSKVGYKDDEMNGAGCWTLLELENNWFGYSKKVLRLLGVNGL</sequence>
<evidence type="ECO:0000313" key="2">
    <source>
        <dbReference type="Proteomes" id="UP000000724"/>
    </source>
</evidence>
<dbReference type="HOGENOM" id="CLU_2097623_0_0_1"/>
<accession>B6GY95</accession>